<name>A0A2M8J5F5_9RHOB</name>
<dbReference type="InterPro" id="IPR000073">
    <property type="entry name" value="AB_hydrolase_1"/>
</dbReference>
<dbReference type="AlphaFoldDB" id="A0A2M8J5F5"/>
<comment type="caution">
    <text evidence="2">The sequence shown here is derived from an EMBL/GenBank/DDBJ whole genome shotgun (WGS) entry which is preliminary data.</text>
</comment>
<reference evidence="2 3" key="1">
    <citation type="journal article" date="2018" name="Int. J. Syst. Evol. Microbiol.">
        <title>Pseudooceanicola lipolyticus sp. nov., a marine alphaproteobacterium, reclassification of Oceanicola flagellatus as Pseudooceanicola flagellatus comb. nov. and emended description of the genus Pseudooceanicola.</title>
        <authorList>
            <person name="Huang M.-M."/>
            <person name="Guo L.-L."/>
            <person name="Wu Y.-H."/>
            <person name="Lai Q.-L."/>
            <person name="Shao Z.-Z."/>
            <person name="Wang C.-S."/>
            <person name="Wu M."/>
            <person name="Xu X.-W."/>
        </authorList>
    </citation>
    <scope>NUCLEOTIDE SEQUENCE [LARGE SCALE GENOMIC DNA]</scope>
    <source>
        <strain evidence="2 3">157</strain>
    </source>
</reference>
<evidence type="ECO:0000313" key="2">
    <source>
        <dbReference type="EMBL" id="PJE38012.1"/>
    </source>
</evidence>
<evidence type="ECO:0000259" key="1">
    <source>
        <dbReference type="SMART" id="SM00421"/>
    </source>
</evidence>
<accession>A0A2M8J5F5</accession>
<dbReference type="InterPro" id="IPR016032">
    <property type="entry name" value="Sig_transdc_resp-reg_C-effctor"/>
</dbReference>
<feature type="domain" description="HTH luxR-type" evidence="1">
    <location>
        <begin position="197"/>
        <end position="254"/>
    </location>
</feature>
<dbReference type="InterPro" id="IPR036388">
    <property type="entry name" value="WH-like_DNA-bd_sf"/>
</dbReference>
<dbReference type="SMART" id="SM00421">
    <property type="entry name" value="HTH_LUXR"/>
    <property type="match status" value="1"/>
</dbReference>
<dbReference type="CDD" id="cd06170">
    <property type="entry name" value="LuxR_C_like"/>
    <property type="match status" value="1"/>
</dbReference>
<dbReference type="SUPFAM" id="SSF46894">
    <property type="entry name" value="C-terminal effector domain of the bipartite response regulators"/>
    <property type="match status" value="1"/>
</dbReference>
<dbReference type="InterPro" id="IPR029058">
    <property type="entry name" value="AB_hydrolase_fold"/>
</dbReference>
<dbReference type="Pfam" id="PF00561">
    <property type="entry name" value="Abhydrolase_1"/>
    <property type="match status" value="1"/>
</dbReference>
<protein>
    <recommendedName>
        <fullName evidence="1">HTH luxR-type domain-containing protein</fullName>
    </recommendedName>
</protein>
<dbReference type="OrthoDB" id="8107794at2"/>
<dbReference type="PRINTS" id="PR00038">
    <property type="entry name" value="HTHLUXR"/>
</dbReference>
<dbReference type="RefSeq" id="WP_100161377.1">
    <property type="nucleotide sequence ID" value="NZ_PGTB01000006.1"/>
</dbReference>
<organism evidence="2 3">
    <name type="scientific">Pseudooceanicola lipolyticus</name>
    <dbReference type="NCBI Taxonomy" id="2029104"/>
    <lineage>
        <taxon>Bacteria</taxon>
        <taxon>Pseudomonadati</taxon>
        <taxon>Pseudomonadota</taxon>
        <taxon>Alphaproteobacteria</taxon>
        <taxon>Rhodobacterales</taxon>
        <taxon>Paracoccaceae</taxon>
        <taxon>Pseudooceanicola</taxon>
    </lineage>
</organism>
<gene>
    <name evidence="2" type="ORF">CVM52_04350</name>
</gene>
<dbReference type="Gene3D" id="1.10.10.10">
    <property type="entry name" value="Winged helix-like DNA-binding domain superfamily/Winged helix DNA-binding domain"/>
    <property type="match status" value="1"/>
</dbReference>
<dbReference type="GO" id="GO:0006355">
    <property type="term" value="P:regulation of DNA-templated transcription"/>
    <property type="evidence" value="ECO:0007669"/>
    <property type="project" value="InterPro"/>
</dbReference>
<keyword evidence="3" id="KW-1185">Reference proteome</keyword>
<dbReference type="Pfam" id="PF00196">
    <property type="entry name" value="GerE"/>
    <property type="match status" value="1"/>
</dbReference>
<proteinExistence type="predicted"/>
<dbReference type="Proteomes" id="UP000231553">
    <property type="component" value="Unassembled WGS sequence"/>
</dbReference>
<dbReference type="GO" id="GO:0003677">
    <property type="term" value="F:DNA binding"/>
    <property type="evidence" value="ECO:0007669"/>
    <property type="project" value="InterPro"/>
</dbReference>
<dbReference type="SUPFAM" id="SSF53474">
    <property type="entry name" value="alpha/beta-Hydrolases"/>
    <property type="match status" value="1"/>
</dbReference>
<dbReference type="InterPro" id="IPR000792">
    <property type="entry name" value="Tscrpt_reg_LuxR_C"/>
</dbReference>
<dbReference type="EMBL" id="PGTB01000006">
    <property type="protein sequence ID" value="PJE38012.1"/>
    <property type="molecule type" value="Genomic_DNA"/>
</dbReference>
<sequence>MEPDNTGSVDTTDRQALFTELVQLTYATIAEPEKFHDLIELWEKCLTSQIVTDGTGDATEFTGHLNSALQIFDRIGRIQRDTDRARRLLESFTMPALICGSQRNILHINTRLRAKLGEEDPLELLAQSELGDQVANWPDTQSVAFAQTSTGTAGIQTAIITRLPAAFGNDIGSSRNFLVIFNDISEANEVWGMIAEKYGLTQAETQVLVLLAKGMKAEEIAALREVSINTVRAHIRGLLEKSDSKSQGDLVRSSVFLIAQVQSLNVVSQALHPAEDAPADREARLILPSGRMISYREYGARDGRPVLYLHGMMAGPDLPESVKSDALRNGIRILAPSRPGFGRTDTIPAEGMELIRQSCRDLLAFIDTLSLERVFVIGNLSAVGIAVNFADRFPDRCVGVLNTGYSGVVTDDLIEGMSTMSRAFARTYQRSRTAIRFLTRAAIASVDFLGAHRMMQRHLRASPVDLAYCERAGCLDMMAEGLKHAIAQGGDAFIKDGYLAVTDWSGVIASLEGRVPVSAMLGSKDQIAPHARVRDRLAELGHYHVEFLEDAGQLVLFQEWPSAVRRIDAAFATRPALPE</sequence>
<evidence type="ECO:0000313" key="3">
    <source>
        <dbReference type="Proteomes" id="UP000231553"/>
    </source>
</evidence>
<dbReference type="Gene3D" id="3.40.50.1820">
    <property type="entry name" value="alpha/beta hydrolase"/>
    <property type="match status" value="1"/>
</dbReference>